<dbReference type="InterPro" id="IPR011664">
    <property type="entry name" value="Abi_system_AbiD/AbiF-like"/>
</dbReference>
<gene>
    <name evidence="2" type="ORF">GCM10023353_39630</name>
</gene>
<reference evidence="3" key="1">
    <citation type="journal article" date="2019" name="Int. J. Syst. Evol. Microbiol.">
        <title>The Global Catalogue of Microorganisms (GCM) 10K type strain sequencing project: providing services to taxonomists for standard genome sequencing and annotation.</title>
        <authorList>
            <consortium name="The Broad Institute Genomics Platform"/>
            <consortium name="The Broad Institute Genome Sequencing Center for Infectious Disease"/>
            <person name="Wu L."/>
            <person name="Ma J."/>
        </authorList>
    </citation>
    <scope>NUCLEOTIDE SEQUENCE [LARGE SCALE GENOMIC DNA]</scope>
    <source>
        <strain evidence="3">JCM 18542</strain>
    </source>
</reference>
<dbReference type="EMBL" id="BAABKQ010000003">
    <property type="protein sequence ID" value="GAA4826445.1"/>
    <property type="molecule type" value="Genomic_DNA"/>
</dbReference>
<evidence type="ECO:0000313" key="3">
    <source>
        <dbReference type="Proteomes" id="UP001500839"/>
    </source>
</evidence>
<sequence length="308" mass="34989">MPHPSRPRGSLDYAKPPLALDDLVDRLAQRGLDIPDRDRARRYLRHIGYYRLSPYTIPFHQQGAGHLFREGVRFDDVLDLYVFDRALRLLVMDALERAEVAIRAALTDHMSTTYNDPHWYTDPSHFHFPGKHSTLLKIVRDTCDTQLRRKPDVEDGQLLHRSALEHYLTTYRSPELPPSWLMVETLTIGQLDNAYRNLGRRPDRTAIARSLGLTAPILQSWMQTYVRVRNICAHHGRCGTSDSASTRRSPPPPQSRGYRTTTLCPNVAKTPLPGALASVDSVSPHSIGHDDSSHEDGSPWAERLLHIT</sequence>
<dbReference type="Pfam" id="PF07751">
    <property type="entry name" value="Abi_2"/>
    <property type="match status" value="1"/>
</dbReference>
<evidence type="ECO:0008006" key="4">
    <source>
        <dbReference type="Google" id="ProtNLM"/>
    </source>
</evidence>
<dbReference type="RefSeq" id="WP_345603317.1">
    <property type="nucleotide sequence ID" value="NZ_BAABKQ010000003.1"/>
</dbReference>
<keyword evidence="3" id="KW-1185">Reference proteome</keyword>
<proteinExistence type="predicted"/>
<protein>
    <recommendedName>
        <fullName evidence="4">Abortive infection bacteriophage resistance protein</fullName>
    </recommendedName>
</protein>
<organism evidence="2 3">
    <name type="scientific">Tomitella cavernea</name>
    <dbReference type="NCBI Taxonomy" id="1387982"/>
    <lineage>
        <taxon>Bacteria</taxon>
        <taxon>Bacillati</taxon>
        <taxon>Actinomycetota</taxon>
        <taxon>Actinomycetes</taxon>
        <taxon>Mycobacteriales</taxon>
        <taxon>Tomitella</taxon>
    </lineage>
</organism>
<comment type="caution">
    <text evidence="2">The sequence shown here is derived from an EMBL/GenBank/DDBJ whole genome shotgun (WGS) entry which is preliminary data.</text>
</comment>
<feature type="compositionally biased region" description="Basic and acidic residues" evidence="1">
    <location>
        <begin position="287"/>
        <end position="299"/>
    </location>
</feature>
<evidence type="ECO:0000313" key="2">
    <source>
        <dbReference type="EMBL" id="GAA4826445.1"/>
    </source>
</evidence>
<evidence type="ECO:0000256" key="1">
    <source>
        <dbReference type="SAM" id="MobiDB-lite"/>
    </source>
</evidence>
<feature type="region of interest" description="Disordered" evidence="1">
    <location>
        <begin position="237"/>
        <end position="299"/>
    </location>
</feature>
<dbReference type="Proteomes" id="UP001500839">
    <property type="component" value="Unassembled WGS sequence"/>
</dbReference>
<name>A0ABP9D8C5_9ACTN</name>
<accession>A0ABP9D8C5</accession>